<proteinExistence type="inferred from homology"/>
<dbReference type="CDD" id="cd00552">
    <property type="entry name" value="RaiA"/>
    <property type="match status" value="1"/>
</dbReference>
<dbReference type="Proteomes" id="UP000019335">
    <property type="component" value="Unassembled WGS sequence"/>
</dbReference>
<evidence type="ECO:0000256" key="2">
    <source>
        <dbReference type="SAM" id="MobiDB-lite"/>
    </source>
</evidence>
<dbReference type="InterPro" id="IPR038416">
    <property type="entry name" value="Ribosom_S30AE_C_sf"/>
</dbReference>
<organism evidence="4 5">
    <name type="scientific">Nannochloropsis gaditana</name>
    <dbReference type="NCBI Taxonomy" id="72520"/>
    <lineage>
        <taxon>Eukaryota</taxon>
        <taxon>Sar</taxon>
        <taxon>Stramenopiles</taxon>
        <taxon>Ochrophyta</taxon>
        <taxon>Eustigmatophyceae</taxon>
        <taxon>Eustigmatales</taxon>
        <taxon>Monodopsidaceae</taxon>
        <taxon>Nannochloropsis</taxon>
    </lineage>
</organism>
<keyword evidence="1" id="KW-0810">Translation regulation</keyword>
<dbReference type="GO" id="GO:0043024">
    <property type="term" value="F:ribosomal small subunit binding"/>
    <property type="evidence" value="ECO:0007669"/>
    <property type="project" value="TreeGrafter"/>
</dbReference>
<protein>
    <submittedName>
        <fullName evidence="4">Sigma 54 modulation protein ribosomal protein s30ea</fullName>
    </submittedName>
</protein>
<dbReference type="NCBIfam" id="TIGR00741">
    <property type="entry name" value="yfiA"/>
    <property type="match status" value="1"/>
</dbReference>
<dbReference type="InterPro" id="IPR034694">
    <property type="entry name" value="HPF_long/plastid"/>
</dbReference>
<dbReference type="PANTHER" id="PTHR33231">
    <property type="entry name" value="30S RIBOSOMAL PROTEIN"/>
    <property type="match status" value="1"/>
</dbReference>
<dbReference type="InterPro" id="IPR032528">
    <property type="entry name" value="Ribosom_S30AE_C"/>
</dbReference>
<dbReference type="PANTHER" id="PTHR33231:SF1">
    <property type="entry name" value="30S RIBOSOMAL PROTEIN"/>
    <property type="match status" value="1"/>
</dbReference>
<evidence type="ECO:0000256" key="1">
    <source>
        <dbReference type="ARBA" id="ARBA00022845"/>
    </source>
</evidence>
<feature type="domain" description="Sigma 54 modulation/S30EA ribosomal protein C-terminal" evidence="3">
    <location>
        <begin position="285"/>
        <end position="338"/>
    </location>
</feature>
<dbReference type="AlphaFoldDB" id="W7T4W9"/>
<gene>
    <name evidence="4" type="primary">rps22</name>
    <name evidence="4" type="ORF">Naga_100244g11</name>
</gene>
<feature type="region of interest" description="Disordered" evidence="2">
    <location>
        <begin position="252"/>
        <end position="276"/>
    </location>
</feature>
<dbReference type="GO" id="GO:0045900">
    <property type="term" value="P:negative regulation of translational elongation"/>
    <property type="evidence" value="ECO:0007669"/>
    <property type="project" value="TreeGrafter"/>
</dbReference>
<dbReference type="Pfam" id="PF02482">
    <property type="entry name" value="Ribosomal_S30AE"/>
    <property type="match status" value="1"/>
</dbReference>
<dbReference type="HAMAP" id="MF_00839">
    <property type="entry name" value="HPF"/>
    <property type="match status" value="1"/>
</dbReference>
<dbReference type="InterPro" id="IPR050574">
    <property type="entry name" value="HPF/YfiA_ribosome-assoc"/>
</dbReference>
<dbReference type="SUPFAM" id="SSF69754">
    <property type="entry name" value="Ribosome binding protein Y (YfiA homologue)"/>
    <property type="match status" value="1"/>
</dbReference>
<evidence type="ECO:0000313" key="5">
    <source>
        <dbReference type="Proteomes" id="UP000019335"/>
    </source>
</evidence>
<evidence type="ECO:0000313" key="4">
    <source>
        <dbReference type="EMBL" id="EWM22065.1"/>
    </source>
</evidence>
<dbReference type="InterPro" id="IPR036567">
    <property type="entry name" value="RHF-like"/>
</dbReference>
<dbReference type="InterPro" id="IPR003489">
    <property type="entry name" value="RHF/RaiA"/>
</dbReference>
<dbReference type="Gene3D" id="3.30.160.100">
    <property type="entry name" value="Ribosome hibernation promotion factor-like"/>
    <property type="match status" value="1"/>
</dbReference>
<keyword evidence="4" id="KW-0689">Ribosomal protein</keyword>
<dbReference type="Gene3D" id="3.30.505.50">
    <property type="entry name" value="Sigma 54 modulation/S30EA ribosomal protein, C-terminal domain"/>
    <property type="match status" value="1"/>
</dbReference>
<comment type="caution">
    <text evidence="4">The sequence shown here is derived from an EMBL/GenBank/DDBJ whole genome shotgun (WGS) entry which is preliminary data.</text>
</comment>
<dbReference type="Pfam" id="PF16321">
    <property type="entry name" value="Ribosom_S30AE_C"/>
    <property type="match status" value="1"/>
</dbReference>
<feature type="compositionally biased region" description="Gly residues" evidence="2">
    <location>
        <begin position="265"/>
        <end position="275"/>
    </location>
</feature>
<dbReference type="EMBL" id="AZIL01002281">
    <property type="protein sequence ID" value="EWM22065.1"/>
    <property type="molecule type" value="Genomic_DNA"/>
</dbReference>
<reference evidence="4 5" key="1">
    <citation type="journal article" date="2014" name="Mol. Plant">
        <title>Chromosome Scale Genome Assembly and Transcriptome Profiling of Nannochloropsis gaditana in Nitrogen Depletion.</title>
        <authorList>
            <person name="Corteggiani Carpinelli E."/>
            <person name="Telatin A."/>
            <person name="Vitulo N."/>
            <person name="Forcato C."/>
            <person name="D'Angelo M."/>
            <person name="Schiavon R."/>
            <person name="Vezzi A."/>
            <person name="Giacometti G.M."/>
            <person name="Morosinotto T."/>
            <person name="Valle G."/>
        </authorList>
    </citation>
    <scope>NUCLEOTIDE SEQUENCE [LARGE SCALE GENOMIC DNA]</scope>
    <source>
        <strain evidence="4 5">B-31</strain>
    </source>
</reference>
<keyword evidence="4" id="KW-0687">Ribonucleoprotein</keyword>
<dbReference type="GO" id="GO:0022627">
    <property type="term" value="C:cytosolic small ribosomal subunit"/>
    <property type="evidence" value="ECO:0007669"/>
    <property type="project" value="TreeGrafter"/>
</dbReference>
<sequence>MWREFACHRQENLFASISVGLRLFLLQQVLCWNSWTSPSSAPNRRVNSCFLTSPFCFLPSSVVLKQNIMQMTKGLWFAAAAATTLILKADAFLPLQPATKYSSHVLPVHLAALTPTSLQPRTGAMRPLTASGGDGNGGETTYKVQVTGNVEVTPAMRDYVEKKLGKVLVKMPVHDAINKVDVHLSVVNLAHAAKHSHTVEATLFMKGGQVLRASEETDYMYASIDLVSHRITRLLRKFKDRKIGKRKEVNFEEDGESEMESLGLTGAGAEGGEGGFQDPAKGVDMRVVKRKQFDMPAMSTADAIVCLEYIGHDFYVFRNEDSGEINVVYKRKLGGVGVIEPRA</sequence>
<name>W7T4W9_9STRA</name>
<dbReference type="OrthoDB" id="10253151at2759"/>
<evidence type="ECO:0000259" key="3">
    <source>
        <dbReference type="Pfam" id="PF16321"/>
    </source>
</evidence>
<keyword evidence="5" id="KW-1185">Reference proteome</keyword>
<accession>W7T4W9</accession>